<dbReference type="EMBL" id="BDSP01000102">
    <property type="protein sequence ID" value="GAX16228.1"/>
    <property type="molecule type" value="Genomic_DNA"/>
</dbReference>
<dbReference type="SUPFAM" id="SSF50494">
    <property type="entry name" value="Trypsin-like serine proteases"/>
    <property type="match status" value="1"/>
</dbReference>
<dbReference type="Gene3D" id="2.40.10.10">
    <property type="entry name" value="Trypsin-like serine proteases"/>
    <property type="match status" value="2"/>
</dbReference>
<sequence>MRLDCVTETVCKVGPAVVRIDTVTNSSRESEASRRATINMITNPSKENEESNSGSGDDIGSGFIFSKEGLILTNAHVVEDAAEINVILIDGREYKAVVKGIDSVVDIAVLEIVPTDESDGFPVADLIDSDVLNVGQIVVAIGTPRGLDNTVTLGIVSGVARRLMVANKGSYRKVDYIQTSVALNPGNSGGPLVDVETGDVIGINTGAADNMEATTFSIPINRVRHIINKLGRGRNVKHGYLGISAAPCTPDVARELNAVSTLDYFIPEIHGIVIYFVHPSTPAETAGLRPGDVIVKVAGKDVESYDAVRHLIDRAAVGKVRLRLDTGSGS</sequence>
<reference evidence="6 7" key="1">
    <citation type="journal article" date="2015" name="Plant Cell">
        <title>Oil accumulation by the oleaginous diatom Fistulifera solaris as revealed by the genome and transcriptome.</title>
        <authorList>
            <person name="Tanaka T."/>
            <person name="Maeda Y."/>
            <person name="Veluchamy A."/>
            <person name="Tanaka M."/>
            <person name="Abida H."/>
            <person name="Marechal E."/>
            <person name="Bowler C."/>
            <person name="Muto M."/>
            <person name="Sunaga Y."/>
            <person name="Tanaka M."/>
            <person name="Yoshino T."/>
            <person name="Taniguchi T."/>
            <person name="Fukuda Y."/>
            <person name="Nemoto M."/>
            <person name="Matsumoto M."/>
            <person name="Wong P.S."/>
            <person name="Aburatani S."/>
            <person name="Fujibuchi W."/>
        </authorList>
    </citation>
    <scope>NUCLEOTIDE SEQUENCE [LARGE SCALE GENOMIC DNA]</scope>
    <source>
        <strain evidence="6 7">JPCC DA0580</strain>
    </source>
</reference>
<dbReference type="PANTHER" id="PTHR22939">
    <property type="entry name" value="SERINE PROTEASE FAMILY S1C HTRA-RELATED"/>
    <property type="match status" value="1"/>
</dbReference>
<dbReference type="SMART" id="SM00228">
    <property type="entry name" value="PDZ"/>
    <property type="match status" value="1"/>
</dbReference>
<evidence type="ECO:0000256" key="1">
    <source>
        <dbReference type="ARBA" id="ARBA00010541"/>
    </source>
</evidence>
<dbReference type="InterPro" id="IPR001478">
    <property type="entry name" value="PDZ"/>
</dbReference>
<dbReference type="InterPro" id="IPR009003">
    <property type="entry name" value="Peptidase_S1_PA"/>
</dbReference>
<dbReference type="Pfam" id="PF17820">
    <property type="entry name" value="PDZ_6"/>
    <property type="match status" value="1"/>
</dbReference>
<keyword evidence="7" id="KW-1185">Reference proteome</keyword>
<evidence type="ECO:0000313" key="6">
    <source>
        <dbReference type="EMBL" id="GAX16228.1"/>
    </source>
</evidence>
<dbReference type="GO" id="GO:0006508">
    <property type="term" value="P:proteolysis"/>
    <property type="evidence" value="ECO:0007669"/>
    <property type="project" value="UniProtKB-KW"/>
</dbReference>
<dbReference type="FunCoup" id="A0A1Z5JR33">
    <property type="interactions" value="60"/>
</dbReference>
<dbReference type="SUPFAM" id="SSF50156">
    <property type="entry name" value="PDZ domain-like"/>
    <property type="match status" value="1"/>
</dbReference>
<feature type="domain" description="PDZ" evidence="5">
    <location>
        <begin position="239"/>
        <end position="304"/>
    </location>
</feature>
<dbReference type="PRINTS" id="PR00834">
    <property type="entry name" value="PROTEASES2C"/>
</dbReference>
<dbReference type="PANTHER" id="PTHR22939:SF129">
    <property type="entry name" value="SERINE PROTEASE HTRA2, MITOCHONDRIAL"/>
    <property type="match status" value="1"/>
</dbReference>
<dbReference type="Proteomes" id="UP000198406">
    <property type="component" value="Unassembled WGS sequence"/>
</dbReference>
<evidence type="ECO:0000256" key="2">
    <source>
        <dbReference type="ARBA" id="ARBA00022670"/>
    </source>
</evidence>
<dbReference type="InterPro" id="IPR001940">
    <property type="entry name" value="Peptidase_S1C"/>
</dbReference>
<evidence type="ECO:0000256" key="4">
    <source>
        <dbReference type="ARBA" id="ARBA00023026"/>
    </source>
</evidence>
<dbReference type="GO" id="GO:0004252">
    <property type="term" value="F:serine-type endopeptidase activity"/>
    <property type="evidence" value="ECO:0007669"/>
    <property type="project" value="InterPro"/>
</dbReference>
<keyword evidence="3" id="KW-0378">Hydrolase</keyword>
<keyword evidence="4" id="KW-0843">Virulence</keyword>
<proteinExistence type="inferred from homology"/>
<accession>A0A1Z5JR33</accession>
<evidence type="ECO:0000313" key="7">
    <source>
        <dbReference type="Proteomes" id="UP000198406"/>
    </source>
</evidence>
<dbReference type="PROSITE" id="PS50106">
    <property type="entry name" value="PDZ"/>
    <property type="match status" value="1"/>
</dbReference>
<gene>
    <name evidence="6" type="ORF">FisN_3Hu290</name>
</gene>
<dbReference type="Pfam" id="PF13365">
    <property type="entry name" value="Trypsin_2"/>
    <property type="match status" value="1"/>
</dbReference>
<protein>
    <recommendedName>
        <fullName evidence="5">PDZ domain-containing protein</fullName>
    </recommendedName>
</protein>
<dbReference type="InterPro" id="IPR043504">
    <property type="entry name" value="Peptidase_S1_PA_chymotrypsin"/>
</dbReference>
<dbReference type="InterPro" id="IPR041489">
    <property type="entry name" value="PDZ_6"/>
</dbReference>
<comment type="caution">
    <text evidence="6">The sequence shown here is derived from an EMBL/GenBank/DDBJ whole genome shotgun (WGS) entry which is preliminary data.</text>
</comment>
<dbReference type="InterPro" id="IPR036034">
    <property type="entry name" value="PDZ_sf"/>
</dbReference>
<dbReference type="InParanoid" id="A0A1Z5JR33"/>
<comment type="similarity">
    <text evidence="1">Belongs to the peptidase S1C family.</text>
</comment>
<dbReference type="Gene3D" id="2.30.42.10">
    <property type="match status" value="1"/>
</dbReference>
<name>A0A1Z5JR33_FISSO</name>
<keyword evidence="2" id="KW-0645">Protease</keyword>
<organism evidence="6 7">
    <name type="scientific">Fistulifera solaris</name>
    <name type="common">Oleaginous diatom</name>
    <dbReference type="NCBI Taxonomy" id="1519565"/>
    <lineage>
        <taxon>Eukaryota</taxon>
        <taxon>Sar</taxon>
        <taxon>Stramenopiles</taxon>
        <taxon>Ochrophyta</taxon>
        <taxon>Bacillariophyta</taxon>
        <taxon>Bacillariophyceae</taxon>
        <taxon>Bacillariophycidae</taxon>
        <taxon>Naviculales</taxon>
        <taxon>Naviculaceae</taxon>
        <taxon>Fistulifera</taxon>
    </lineage>
</organism>
<dbReference type="OrthoDB" id="4217619at2759"/>
<evidence type="ECO:0000259" key="5">
    <source>
        <dbReference type="PROSITE" id="PS50106"/>
    </source>
</evidence>
<evidence type="ECO:0000256" key="3">
    <source>
        <dbReference type="ARBA" id="ARBA00022801"/>
    </source>
</evidence>
<dbReference type="AlphaFoldDB" id="A0A1Z5JR33"/>